<dbReference type="PANTHER" id="PTHR46162">
    <property type="entry name" value="TRAF-LIKE FAMILY PROTEIN"/>
    <property type="match status" value="1"/>
</dbReference>
<name>A0A2H5QAM7_CITUN</name>
<evidence type="ECO:0000259" key="1">
    <source>
        <dbReference type="PROSITE" id="PS50144"/>
    </source>
</evidence>
<dbReference type="EMBL" id="BDQV01000276">
    <property type="protein sequence ID" value="GAY61622.1"/>
    <property type="molecule type" value="Genomic_DNA"/>
</dbReference>
<accession>A0A2H5QAM7</accession>
<evidence type="ECO:0000313" key="2">
    <source>
        <dbReference type="EMBL" id="GAY61622.1"/>
    </source>
</evidence>
<feature type="domain" description="MATH" evidence="1">
    <location>
        <begin position="16"/>
        <end position="153"/>
    </location>
</feature>
<organism evidence="2 3">
    <name type="scientific">Citrus unshiu</name>
    <name type="common">Satsuma mandarin</name>
    <name type="synonym">Citrus nobilis var. unshiu</name>
    <dbReference type="NCBI Taxonomy" id="55188"/>
    <lineage>
        <taxon>Eukaryota</taxon>
        <taxon>Viridiplantae</taxon>
        <taxon>Streptophyta</taxon>
        <taxon>Embryophyta</taxon>
        <taxon>Tracheophyta</taxon>
        <taxon>Spermatophyta</taxon>
        <taxon>Magnoliopsida</taxon>
        <taxon>eudicotyledons</taxon>
        <taxon>Gunneridae</taxon>
        <taxon>Pentapetalae</taxon>
        <taxon>rosids</taxon>
        <taxon>malvids</taxon>
        <taxon>Sapindales</taxon>
        <taxon>Rutaceae</taxon>
        <taxon>Aurantioideae</taxon>
        <taxon>Citrus</taxon>
    </lineage>
</organism>
<dbReference type="AlphaFoldDB" id="A0A2H5QAM7"/>
<dbReference type="CDD" id="cd00121">
    <property type="entry name" value="MATH"/>
    <property type="match status" value="1"/>
</dbReference>
<dbReference type="PROSITE" id="PS50144">
    <property type="entry name" value="MATH"/>
    <property type="match status" value="1"/>
</dbReference>
<reference evidence="2 3" key="1">
    <citation type="journal article" date="2017" name="Front. Genet.">
        <title>Draft sequencing of the heterozygous diploid genome of Satsuma (Citrus unshiu Marc.) using a hybrid assembly approach.</title>
        <authorList>
            <person name="Shimizu T."/>
            <person name="Tanizawa Y."/>
            <person name="Mochizuki T."/>
            <person name="Nagasaki H."/>
            <person name="Yoshioka T."/>
            <person name="Toyoda A."/>
            <person name="Fujiyama A."/>
            <person name="Kaminuma E."/>
            <person name="Nakamura Y."/>
        </authorList>
    </citation>
    <scope>NUCLEOTIDE SEQUENCE [LARGE SCALE GENOMIC DNA]</scope>
    <source>
        <strain evidence="3">cv. Miyagawa wase</strain>
    </source>
</reference>
<proteinExistence type="predicted"/>
<dbReference type="STRING" id="55188.A0A2H5QAM7"/>
<comment type="caution">
    <text evidence="2">The sequence shown here is derived from an EMBL/GenBank/DDBJ whole genome shotgun (WGS) entry which is preliminary data.</text>
</comment>
<dbReference type="SUPFAM" id="SSF49599">
    <property type="entry name" value="TRAF domain-like"/>
    <property type="match status" value="1"/>
</dbReference>
<gene>
    <name evidence="2" type="ORF">CUMW_211430</name>
</gene>
<keyword evidence="3" id="KW-1185">Reference proteome</keyword>
<evidence type="ECO:0000313" key="3">
    <source>
        <dbReference type="Proteomes" id="UP000236630"/>
    </source>
</evidence>
<dbReference type="PANTHER" id="PTHR46162:SF40">
    <property type="entry name" value="TRAF-LIKE FAMILY PROTEIN"/>
    <property type="match status" value="1"/>
</dbReference>
<dbReference type="Gene3D" id="2.60.210.10">
    <property type="entry name" value="Apoptosis, Tumor Necrosis Factor Receptor Associated Protein 2, Chain A"/>
    <property type="match status" value="1"/>
</dbReference>
<dbReference type="Proteomes" id="UP000236630">
    <property type="component" value="Unassembled WGS sequence"/>
</dbReference>
<dbReference type="InterPro" id="IPR002083">
    <property type="entry name" value="MATH/TRAF_dom"/>
</dbReference>
<sequence>MANDNENLREKRSLPPADYIFKIKSFNLLADSTVDGFESGVFESGGYYWCVCTRLVFYPKGKGISDHLSLYLKIDESNSYPNAAWSVNVCYRLFVYDQIRKDYLAVQDAKSGVRTFDQQTSELGFDKFLTLAELNQHLKGYLLNNTCTFGAEIYVIKPTDTEGTLSKEDSLAVIRERRIDRGCNQFVNCLFTAFIKSIKTLIIDRVPCFGVLLNLE</sequence>
<dbReference type="Pfam" id="PF22486">
    <property type="entry name" value="MATH_2"/>
    <property type="match status" value="1"/>
</dbReference>
<protein>
    <recommendedName>
        <fullName evidence="1">MATH domain-containing protein</fullName>
    </recommendedName>
</protein>
<dbReference type="InterPro" id="IPR008974">
    <property type="entry name" value="TRAF-like"/>
</dbReference>